<evidence type="ECO:0000256" key="7">
    <source>
        <dbReference type="PIRSR" id="PIRSR004762-1"/>
    </source>
</evidence>
<organism evidence="10 11">
    <name type="scientific">Eubacterium cellulosolvens (strain ATCC 43171 / JCM 9499 / 6)</name>
    <name type="common">Cillobacterium cellulosolvens</name>
    <dbReference type="NCBI Taxonomy" id="633697"/>
    <lineage>
        <taxon>Bacteria</taxon>
        <taxon>Bacillati</taxon>
        <taxon>Bacillota</taxon>
        <taxon>Clostridia</taxon>
        <taxon>Eubacteriales</taxon>
        <taxon>Eubacteriaceae</taxon>
        <taxon>Eubacterium</taxon>
    </lineage>
</organism>
<evidence type="ECO:0000259" key="9">
    <source>
        <dbReference type="PROSITE" id="PS51918"/>
    </source>
</evidence>
<dbReference type="InterPro" id="IPR006638">
    <property type="entry name" value="Elp3/MiaA/NifB-like_rSAM"/>
</dbReference>
<keyword evidence="11" id="KW-1185">Reference proteome</keyword>
<dbReference type="SMART" id="SM00729">
    <property type="entry name" value="Elp3"/>
    <property type="match status" value="1"/>
</dbReference>
<comment type="cofactor">
    <cofactor evidence="6">
        <name>[2Fe-2S] cluster</name>
        <dbReference type="ChEBI" id="CHEBI:190135"/>
    </cofactor>
</comment>
<dbReference type="PIRSF" id="PIRSF004762">
    <property type="entry name" value="CHP00423"/>
    <property type="match status" value="1"/>
</dbReference>
<reference evidence="10 11" key="2">
    <citation type="submission" date="2012-02" db="EMBL/GenBank/DDBJ databases">
        <title>Improved High-Quality Draft sequence of Eubacterium cellulosolvens 6.</title>
        <authorList>
            <consortium name="US DOE Joint Genome Institute"/>
            <person name="Lucas S."/>
            <person name="Han J."/>
            <person name="Lapidus A."/>
            <person name="Cheng J.-F."/>
            <person name="Goodwin L."/>
            <person name="Pitluck S."/>
            <person name="Peters L."/>
            <person name="Mikhailova N."/>
            <person name="Gu W."/>
            <person name="Detter J.C."/>
            <person name="Han C."/>
            <person name="Tapia R."/>
            <person name="Land M."/>
            <person name="Hauser L."/>
            <person name="Kyrpides N."/>
            <person name="Ivanova N."/>
            <person name="Pagani I."/>
            <person name="Johnson E."/>
            <person name="Mukhopadhyay B."/>
            <person name="Anderson I."/>
            <person name="Woyke T."/>
        </authorList>
    </citation>
    <scope>NUCLEOTIDE SEQUENCE [LARGE SCALE GENOMIC DNA]</scope>
    <source>
        <strain evidence="10 11">6</strain>
    </source>
</reference>
<dbReference type="NCBIfam" id="TIGR03956">
    <property type="entry name" value="rSAM_HydE"/>
    <property type="match status" value="1"/>
</dbReference>
<feature type="binding site" evidence="8">
    <location>
        <position position="163"/>
    </location>
    <ligand>
        <name>(3R)-3-methyl-D-ornithine</name>
        <dbReference type="ChEBI" id="CHEBI:64642"/>
    </ligand>
</feature>
<feature type="binding site" evidence="8">
    <location>
        <position position="188"/>
    </location>
    <ligand>
        <name>S-adenosyl-L-methionine</name>
        <dbReference type="ChEBI" id="CHEBI:59789"/>
    </ligand>
</feature>
<evidence type="ECO:0000256" key="5">
    <source>
        <dbReference type="ARBA" id="ARBA00023014"/>
    </source>
</evidence>
<dbReference type="HOGENOM" id="CLU_033172_0_1_9"/>
<dbReference type="SFLD" id="SFLDF00348">
    <property type="entry name" value="FeFe_hydrogenase_maturase_(Hyd"/>
    <property type="match status" value="1"/>
</dbReference>
<feature type="binding site" evidence="7">
    <location>
        <position position="95"/>
    </location>
    <ligand>
        <name>[4Fe-4S] cluster</name>
        <dbReference type="ChEBI" id="CHEBI:49883"/>
        <note>4Fe-4S-S-AdoMet</note>
    </ligand>
</feature>
<evidence type="ECO:0000313" key="11">
    <source>
        <dbReference type="Proteomes" id="UP000005753"/>
    </source>
</evidence>
<dbReference type="GO" id="GO:0046872">
    <property type="term" value="F:metal ion binding"/>
    <property type="evidence" value="ECO:0007669"/>
    <property type="project" value="UniProtKB-KW"/>
</dbReference>
<dbReference type="Proteomes" id="UP000005753">
    <property type="component" value="Chromosome"/>
</dbReference>
<dbReference type="InterPro" id="IPR024021">
    <property type="entry name" value="FeFe-hyd_HydE_rSAM"/>
</dbReference>
<dbReference type="InterPro" id="IPR013785">
    <property type="entry name" value="Aldolase_TIM"/>
</dbReference>
<evidence type="ECO:0000256" key="2">
    <source>
        <dbReference type="ARBA" id="ARBA00022691"/>
    </source>
</evidence>
<keyword evidence="2 7" id="KW-0949">S-adenosyl-L-methionine</keyword>
<evidence type="ECO:0000313" key="10">
    <source>
        <dbReference type="EMBL" id="EIM56556.1"/>
    </source>
</evidence>
<accession>I5ARY3</accession>
<keyword evidence="4 7" id="KW-0408">Iron</keyword>
<dbReference type="Pfam" id="PF04055">
    <property type="entry name" value="Radical_SAM"/>
    <property type="match status" value="1"/>
</dbReference>
<keyword evidence="1 7" id="KW-0004">4Fe-4S</keyword>
<dbReference type="InterPro" id="IPR010722">
    <property type="entry name" value="BATS_dom"/>
</dbReference>
<feature type="binding site" evidence="8">
    <location>
        <position position="208"/>
    </location>
    <ligand>
        <name>S-adenosyl-L-methionine</name>
        <dbReference type="ChEBI" id="CHEBI:59789"/>
    </ligand>
</feature>
<dbReference type="InterPro" id="IPR007197">
    <property type="entry name" value="rSAM"/>
</dbReference>
<dbReference type="SFLD" id="SFLDG01280">
    <property type="entry name" value="HydE/PylB-like"/>
    <property type="match status" value="1"/>
</dbReference>
<evidence type="ECO:0000256" key="6">
    <source>
        <dbReference type="ARBA" id="ARBA00034078"/>
    </source>
</evidence>
<dbReference type="CDD" id="cd01335">
    <property type="entry name" value="Radical_SAM"/>
    <property type="match status" value="1"/>
</dbReference>
<protein>
    <submittedName>
        <fullName evidence="10">Iron-only hydrogenase maturation rSAM protein HydE</fullName>
    </submittedName>
</protein>
<gene>
    <name evidence="10" type="ORF">EubceDRAFT1_0718</name>
</gene>
<proteinExistence type="predicted"/>
<dbReference type="PANTHER" id="PTHR43726">
    <property type="entry name" value="3-METHYLORNITHINE SYNTHASE"/>
    <property type="match status" value="1"/>
</dbReference>
<reference evidence="10 11" key="1">
    <citation type="submission" date="2010-08" db="EMBL/GenBank/DDBJ databases">
        <authorList>
            <consortium name="US DOE Joint Genome Institute (JGI-PGF)"/>
            <person name="Lucas S."/>
            <person name="Copeland A."/>
            <person name="Lapidus A."/>
            <person name="Cheng J.-F."/>
            <person name="Bruce D."/>
            <person name="Goodwin L."/>
            <person name="Pitluck S."/>
            <person name="Land M.L."/>
            <person name="Hauser L."/>
            <person name="Chang Y.-J."/>
            <person name="Anderson I.J."/>
            <person name="Johnson E."/>
            <person name="Mulhopadhyay B."/>
            <person name="Kyrpides N."/>
            <person name="Woyke T.J."/>
        </authorList>
    </citation>
    <scope>NUCLEOTIDE SEQUENCE [LARGE SCALE GENOMIC DNA]</scope>
    <source>
        <strain evidence="10 11">6</strain>
    </source>
</reference>
<dbReference type="PROSITE" id="PS51918">
    <property type="entry name" value="RADICAL_SAM"/>
    <property type="match status" value="1"/>
</dbReference>
<dbReference type="AlphaFoldDB" id="I5ARY3"/>
<dbReference type="SUPFAM" id="SSF102114">
    <property type="entry name" value="Radical SAM enzymes"/>
    <property type="match status" value="1"/>
</dbReference>
<dbReference type="GO" id="GO:0016740">
    <property type="term" value="F:transferase activity"/>
    <property type="evidence" value="ECO:0007669"/>
    <property type="project" value="TreeGrafter"/>
</dbReference>
<dbReference type="STRING" id="633697.EubceDRAFT1_0718"/>
<dbReference type="eggNOG" id="COG0502">
    <property type="taxonomic scope" value="Bacteria"/>
</dbReference>
<dbReference type="InterPro" id="IPR034422">
    <property type="entry name" value="HydE/PylB-like"/>
</dbReference>
<keyword evidence="3" id="KW-0479">Metal-binding</keyword>
<name>I5ARY3_EUBC6</name>
<feature type="binding site" evidence="7">
    <location>
        <position position="92"/>
    </location>
    <ligand>
        <name>[4Fe-4S] cluster</name>
        <dbReference type="ChEBI" id="CHEBI:49883"/>
        <note>4Fe-4S-S-AdoMet</note>
    </ligand>
</feature>
<dbReference type="InterPro" id="IPR058240">
    <property type="entry name" value="rSAM_sf"/>
</dbReference>
<evidence type="ECO:0000256" key="8">
    <source>
        <dbReference type="PIRSR" id="PIRSR004762-2"/>
    </source>
</evidence>
<dbReference type="PANTHER" id="PTHR43726:SF1">
    <property type="entry name" value="BIOTIN SYNTHASE"/>
    <property type="match status" value="1"/>
</dbReference>
<evidence type="ECO:0000256" key="4">
    <source>
        <dbReference type="ARBA" id="ARBA00023004"/>
    </source>
</evidence>
<dbReference type="GO" id="GO:0042364">
    <property type="term" value="P:water-soluble vitamin biosynthetic process"/>
    <property type="evidence" value="ECO:0007669"/>
    <property type="project" value="UniProtKB-ARBA"/>
</dbReference>
<feature type="domain" description="Radical SAM core" evidence="9">
    <location>
        <begin position="74"/>
        <end position="296"/>
    </location>
</feature>
<dbReference type="Gene3D" id="3.20.20.70">
    <property type="entry name" value="Aldolase class I"/>
    <property type="match status" value="1"/>
</dbReference>
<keyword evidence="5 7" id="KW-0411">Iron-sulfur</keyword>
<dbReference type="GO" id="GO:0044272">
    <property type="term" value="P:sulfur compound biosynthetic process"/>
    <property type="evidence" value="ECO:0007669"/>
    <property type="project" value="UniProtKB-ARBA"/>
</dbReference>
<dbReference type="EMBL" id="CM001487">
    <property type="protein sequence ID" value="EIM56556.1"/>
    <property type="molecule type" value="Genomic_DNA"/>
</dbReference>
<evidence type="ECO:0000256" key="1">
    <source>
        <dbReference type="ARBA" id="ARBA00022485"/>
    </source>
</evidence>
<comment type="cofactor">
    <cofactor evidence="7">
        <name>[4Fe-4S] cluster</name>
        <dbReference type="ChEBI" id="CHEBI:49883"/>
    </cofactor>
    <text evidence="7">Binds 1 [4Fe-4S] cluster. The cluster is coordinated with 3 cysteines and an exchangeable S-adenosyl-L-methionine.</text>
</comment>
<dbReference type="GO" id="GO:0051539">
    <property type="term" value="F:4 iron, 4 sulfur cluster binding"/>
    <property type="evidence" value="ECO:0007669"/>
    <property type="project" value="UniProtKB-KW"/>
</dbReference>
<sequence length="378" mass="43103">MMTPDNCGIEEALRQLREGCLHPSEEQKKRIDRLYEEGMLERNGFLRLICERDEPSAAYLSEKARLRQAEHFGKNVYLRGLIEFSNICASNCLYCGIRRDNKKAVRYRLTEEEILDCCRAGYAFGFRTFVLQSGEDPWWSDEKVCALIRRIRKEYSDCAITLSIGEKTKESYRKYFEAGADRYLLRHETASPKLYRKLHPLEQTLENRIRCLCDLKDIGYQIGAGMMLEAPGQTVEDLVEDLFFLKKLQPDMIGIGPFIPHSDTPLSGRKAGGVELTLFMLSVLRLMFPKVLLPATTALGTVDPRGREKGILAGANVIMPNLSPQAVRGKYLLYDNKICTGDEPEKCSHCMELRMKSIGYEISGTRGDAPGWIRRVYT</sequence>
<dbReference type="SFLD" id="SFLDG01060">
    <property type="entry name" value="BATS_domain_containing"/>
    <property type="match status" value="1"/>
</dbReference>
<dbReference type="SMART" id="SM00876">
    <property type="entry name" value="BATS"/>
    <property type="match status" value="1"/>
</dbReference>
<dbReference type="SFLD" id="SFLDS00029">
    <property type="entry name" value="Radical_SAM"/>
    <property type="match status" value="1"/>
</dbReference>
<feature type="binding site" evidence="7">
    <location>
        <position position="88"/>
    </location>
    <ligand>
        <name>[4Fe-4S] cluster</name>
        <dbReference type="ChEBI" id="CHEBI:49883"/>
        <note>4Fe-4S-S-AdoMet</note>
    </ligand>
</feature>
<evidence type="ECO:0000256" key="3">
    <source>
        <dbReference type="ARBA" id="ARBA00022723"/>
    </source>
</evidence>